<keyword evidence="4" id="KW-0597">Phosphoprotein</keyword>
<dbReference type="EC" id="3.1.1.116" evidence="14"/>
<dbReference type="SUPFAM" id="SSF53474">
    <property type="entry name" value="alpha/beta-Hydrolases"/>
    <property type="match status" value="1"/>
</dbReference>
<feature type="compositionally biased region" description="Basic and acidic residues" evidence="15">
    <location>
        <begin position="407"/>
        <end position="418"/>
    </location>
</feature>
<feature type="compositionally biased region" description="Basic and acidic residues" evidence="15">
    <location>
        <begin position="371"/>
        <end position="391"/>
    </location>
</feature>
<evidence type="ECO:0000256" key="15">
    <source>
        <dbReference type="SAM" id="MobiDB-lite"/>
    </source>
</evidence>
<dbReference type="PANTHER" id="PTHR45792">
    <property type="entry name" value="DIACYLGLYCEROL LIPASE HOMOLOG-RELATED"/>
    <property type="match status" value="1"/>
</dbReference>
<dbReference type="STRING" id="1160509.A0A3N4I6N2"/>
<keyword evidence="12" id="KW-0472">Membrane</keyword>
<feature type="compositionally biased region" description="Polar residues" evidence="15">
    <location>
        <begin position="429"/>
        <end position="442"/>
    </location>
</feature>
<gene>
    <name evidence="17" type="ORF">BJ508DRAFT_362906</name>
</gene>
<evidence type="ECO:0000256" key="13">
    <source>
        <dbReference type="ARBA" id="ARBA00024531"/>
    </source>
</evidence>
<sequence length="916" mass="99388">MSRPITSAAADDQLLAVPASGPTLLPSPIASLISLFSKSTTISIRLGSLVGEVLLDSARASTLTSLEVGKAVIEGILIRAGHDVERRGGKGGEYVEGWTDKGIDFLNSTVSLTQLLVSTGFRLSSATLSTVSEIAQNYVYTLDSILGSTESSRAISAIVSLIRREIISADEERQRANLGDPTSQAVKIGVVDLIIGLTCFAIIQVRTRQRSLREIKTKIVWDAIVMDGGKKVSMSEDSRFSKVKATGPLDETILALSNGQQLLEGTNGENALHFLSKIPSNAEVNITTSTSTSQTTTIEISGASPPDFNPPKGAVIISESAEHGVHSKPSYKIVYQTTQETIKKRLRRKDGQLEVEVEDCGPDCNNNRVKALPDPREKENHKAHTTREGGRKLKGRKSSHSILSQFADHDPARYERSSRPNRPSLEIPDSTSTPAISLPSSPDRQHGSRRRSLSRSQTQPYPGSMYTLRTSRSQSSLLIQHDDEASAPSDPLLGSAIFPSGHLCRNMSKYMRFASASYGQNFMRVLGIGSAKAAKLAHPPHTHHYEHHAFSQHTNLPVDTILLSSFTDPGGGYDASGEVGTGVPLVHFVCVDHKAHAVVLTCRGTLGLEDVLTDLTCEYSDLKIRDETYRVHKGMLNSALLMLRTRSKVLTTIKLALEEFPTYGLVLTGHSLGGGVAAILSILLSEPRYRTSPNAGFITASSKLPQGRPIHCYAYGPPACVCPRLRTLTTGLITTTVFGADIVPSLSFGMIRDFYNVAVAFKQDANDAASEIRRRILRNLVSRKEAMGGDDDLYTVLKGLREHMQSEKLVPPGRVFWVESQVVFLKDLKSNKRSKSPSSERSSDSGSDNDDVPLPPGGAAGYAHATRITTKEVLDVEGAFREIGFGRGMISDHSPKNYEAALELLLRGVCDEEVEV</sequence>
<dbReference type="EMBL" id="ML119694">
    <property type="protein sequence ID" value="RPA79831.1"/>
    <property type="molecule type" value="Genomic_DNA"/>
</dbReference>
<accession>A0A3N4I6N2</accession>
<dbReference type="Proteomes" id="UP000275078">
    <property type="component" value="Unassembled WGS sequence"/>
</dbReference>
<feature type="compositionally biased region" description="Low complexity" evidence="15">
    <location>
        <begin position="836"/>
        <end position="846"/>
    </location>
</feature>
<keyword evidence="5" id="KW-0812">Transmembrane</keyword>
<keyword evidence="10" id="KW-1133">Transmembrane helix</keyword>
<keyword evidence="6" id="KW-0479">Metal-binding</keyword>
<feature type="region of interest" description="Disordered" evidence="15">
    <location>
        <begin position="832"/>
        <end position="861"/>
    </location>
</feature>
<protein>
    <recommendedName>
        <fullName evidence="14">sn-1-specific diacylglycerol lipase</fullName>
        <ecNumber evidence="14">3.1.1.116</ecNumber>
    </recommendedName>
</protein>
<comment type="cofactor">
    <cofactor evidence="1">
        <name>Ca(2+)</name>
        <dbReference type="ChEBI" id="CHEBI:29108"/>
    </cofactor>
</comment>
<dbReference type="GO" id="GO:0046340">
    <property type="term" value="P:diacylglycerol catabolic process"/>
    <property type="evidence" value="ECO:0007669"/>
    <property type="project" value="TreeGrafter"/>
</dbReference>
<evidence type="ECO:0000256" key="14">
    <source>
        <dbReference type="ARBA" id="ARBA00026104"/>
    </source>
</evidence>
<evidence type="ECO:0000256" key="11">
    <source>
        <dbReference type="ARBA" id="ARBA00023098"/>
    </source>
</evidence>
<keyword evidence="9" id="KW-0442">Lipid degradation</keyword>
<name>A0A3N4I6N2_ASCIM</name>
<organism evidence="17 18">
    <name type="scientific">Ascobolus immersus RN42</name>
    <dbReference type="NCBI Taxonomy" id="1160509"/>
    <lineage>
        <taxon>Eukaryota</taxon>
        <taxon>Fungi</taxon>
        <taxon>Dikarya</taxon>
        <taxon>Ascomycota</taxon>
        <taxon>Pezizomycotina</taxon>
        <taxon>Pezizomycetes</taxon>
        <taxon>Pezizales</taxon>
        <taxon>Ascobolaceae</taxon>
        <taxon>Ascobolus</taxon>
    </lineage>
</organism>
<keyword evidence="8" id="KW-0106">Calcium</keyword>
<dbReference type="Pfam" id="PF01764">
    <property type="entry name" value="Lipase_3"/>
    <property type="match status" value="1"/>
</dbReference>
<dbReference type="GO" id="GO:0005886">
    <property type="term" value="C:plasma membrane"/>
    <property type="evidence" value="ECO:0007669"/>
    <property type="project" value="UniProtKB-SubCell"/>
</dbReference>
<evidence type="ECO:0000313" key="18">
    <source>
        <dbReference type="Proteomes" id="UP000275078"/>
    </source>
</evidence>
<dbReference type="GO" id="GO:0046872">
    <property type="term" value="F:metal ion binding"/>
    <property type="evidence" value="ECO:0007669"/>
    <property type="project" value="UniProtKB-KW"/>
</dbReference>
<dbReference type="InterPro" id="IPR029058">
    <property type="entry name" value="AB_hydrolase_fold"/>
</dbReference>
<evidence type="ECO:0000256" key="10">
    <source>
        <dbReference type="ARBA" id="ARBA00022989"/>
    </source>
</evidence>
<keyword evidence="7" id="KW-0378">Hydrolase</keyword>
<keyword evidence="18" id="KW-1185">Reference proteome</keyword>
<dbReference type="InterPro" id="IPR052214">
    <property type="entry name" value="DAG_Lipase-Related"/>
</dbReference>
<comment type="catalytic activity">
    <reaction evidence="13">
        <text>a 1,2-diacyl-sn-glycerol + H2O = a 2-acylglycerol + a fatty acid + H(+)</text>
        <dbReference type="Rhea" id="RHEA:33275"/>
        <dbReference type="ChEBI" id="CHEBI:15377"/>
        <dbReference type="ChEBI" id="CHEBI:15378"/>
        <dbReference type="ChEBI" id="CHEBI:17389"/>
        <dbReference type="ChEBI" id="CHEBI:17815"/>
        <dbReference type="ChEBI" id="CHEBI:28868"/>
        <dbReference type="EC" id="3.1.1.116"/>
    </reaction>
    <physiologicalReaction direction="left-to-right" evidence="13">
        <dbReference type="Rhea" id="RHEA:33276"/>
    </physiologicalReaction>
</comment>
<dbReference type="CDD" id="cd00519">
    <property type="entry name" value="Lipase_3"/>
    <property type="match status" value="1"/>
</dbReference>
<dbReference type="Gene3D" id="3.40.50.1820">
    <property type="entry name" value="alpha/beta hydrolase"/>
    <property type="match status" value="1"/>
</dbReference>
<evidence type="ECO:0000256" key="5">
    <source>
        <dbReference type="ARBA" id="ARBA00022692"/>
    </source>
</evidence>
<dbReference type="InterPro" id="IPR002921">
    <property type="entry name" value="Fungal_lipase-type"/>
</dbReference>
<feature type="region of interest" description="Disordered" evidence="15">
    <location>
        <begin position="358"/>
        <end position="467"/>
    </location>
</feature>
<evidence type="ECO:0000313" key="17">
    <source>
        <dbReference type="EMBL" id="RPA79831.1"/>
    </source>
</evidence>
<evidence type="ECO:0000256" key="7">
    <source>
        <dbReference type="ARBA" id="ARBA00022801"/>
    </source>
</evidence>
<evidence type="ECO:0000256" key="4">
    <source>
        <dbReference type="ARBA" id="ARBA00022553"/>
    </source>
</evidence>
<evidence type="ECO:0000256" key="2">
    <source>
        <dbReference type="ARBA" id="ARBA00004651"/>
    </source>
</evidence>
<comment type="subcellular location">
    <subcellularLocation>
        <location evidence="2">Cell membrane</location>
        <topology evidence="2">Multi-pass membrane protein</topology>
    </subcellularLocation>
</comment>
<dbReference type="GO" id="GO:0016298">
    <property type="term" value="F:lipase activity"/>
    <property type="evidence" value="ECO:0007669"/>
    <property type="project" value="TreeGrafter"/>
</dbReference>
<evidence type="ECO:0000256" key="6">
    <source>
        <dbReference type="ARBA" id="ARBA00022723"/>
    </source>
</evidence>
<feature type="domain" description="Fungal lipase-type" evidence="16">
    <location>
        <begin position="599"/>
        <end position="748"/>
    </location>
</feature>
<dbReference type="OrthoDB" id="438440at2759"/>
<evidence type="ECO:0000256" key="1">
    <source>
        <dbReference type="ARBA" id="ARBA00001913"/>
    </source>
</evidence>
<evidence type="ECO:0000256" key="8">
    <source>
        <dbReference type="ARBA" id="ARBA00022837"/>
    </source>
</evidence>
<dbReference type="GO" id="GO:0019369">
    <property type="term" value="P:arachidonate metabolic process"/>
    <property type="evidence" value="ECO:0007669"/>
    <property type="project" value="TreeGrafter"/>
</dbReference>
<evidence type="ECO:0000256" key="3">
    <source>
        <dbReference type="ARBA" id="ARBA00022475"/>
    </source>
</evidence>
<dbReference type="PANTHER" id="PTHR45792:SF7">
    <property type="entry name" value="PUTATIVE (AFU_ORTHOLOGUE AFUA_6G02710)-RELATED"/>
    <property type="match status" value="1"/>
</dbReference>
<reference evidence="17 18" key="1">
    <citation type="journal article" date="2018" name="Nat. Ecol. Evol.">
        <title>Pezizomycetes genomes reveal the molecular basis of ectomycorrhizal truffle lifestyle.</title>
        <authorList>
            <person name="Murat C."/>
            <person name="Payen T."/>
            <person name="Noel B."/>
            <person name="Kuo A."/>
            <person name="Morin E."/>
            <person name="Chen J."/>
            <person name="Kohler A."/>
            <person name="Krizsan K."/>
            <person name="Balestrini R."/>
            <person name="Da Silva C."/>
            <person name="Montanini B."/>
            <person name="Hainaut M."/>
            <person name="Levati E."/>
            <person name="Barry K.W."/>
            <person name="Belfiori B."/>
            <person name="Cichocki N."/>
            <person name="Clum A."/>
            <person name="Dockter R.B."/>
            <person name="Fauchery L."/>
            <person name="Guy J."/>
            <person name="Iotti M."/>
            <person name="Le Tacon F."/>
            <person name="Lindquist E.A."/>
            <person name="Lipzen A."/>
            <person name="Malagnac F."/>
            <person name="Mello A."/>
            <person name="Molinier V."/>
            <person name="Miyauchi S."/>
            <person name="Poulain J."/>
            <person name="Riccioni C."/>
            <person name="Rubini A."/>
            <person name="Sitrit Y."/>
            <person name="Splivallo R."/>
            <person name="Traeger S."/>
            <person name="Wang M."/>
            <person name="Zifcakova L."/>
            <person name="Wipf D."/>
            <person name="Zambonelli A."/>
            <person name="Paolocci F."/>
            <person name="Nowrousian M."/>
            <person name="Ottonello S."/>
            <person name="Baldrian P."/>
            <person name="Spatafora J.W."/>
            <person name="Henrissat B."/>
            <person name="Nagy L.G."/>
            <person name="Aury J.M."/>
            <person name="Wincker P."/>
            <person name="Grigoriev I.V."/>
            <person name="Bonfante P."/>
            <person name="Martin F.M."/>
        </authorList>
    </citation>
    <scope>NUCLEOTIDE SEQUENCE [LARGE SCALE GENOMIC DNA]</scope>
    <source>
        <strain evidence="17 18">RN42</strain>
    </source>
</reference>
<keyword evidence="11" id="KW-0443">Lipid metabolism</keyword>
<dbReference type="AlphaFoldDB" id="A0A3N4I6N2"/>
<proteinExistence type="predicted"/>
<keyword evidence="3" id="KW-1003">Cell membrane</keyword>
<evidence type="ECO:0000256" key="9">
    <source>
        <dbReference type="ARBA" id="ARBA00022963"/>
    </source>
</evidence>
<evidence type="ECO:0000259" key="16">
    <source>
        <dbReference type="Pfam" id="PF01764"/>
    </source>
</evidence>
<evidence type="ECO:0000256" key="12">
    <source>
        <dbReference type="ARBA" id="ARBA00023136"/>
    </source>
</evidence>